<name>A0A6J5NAE9_9CAUD</name>
<gene>
    <name evidence="2" type="ORF">UFOVP630_4</name>
</gene>
<sequence length="57" mass="6893">MATELVRHEIYDENGLVRVEFIEREVEDIEEQIANKEQELLNMYNELIELKSRLENN</sequence>
<feature type="coiled-coil region" evidence="1">
    <location>
        <begin position="19"/>
        <end position="57"/>
    </location>
</feature>
<dbReference type="EMBL" id="LR796607">
    <property type="protein sequence ID" value="CAB4154060.1"/>
    <property type="molecule type" value="Genomic_DNA"/>
</dbReference>
<evidence type="ECO:0000313" key="2">
    <source>
        <dbReference type="EMBL" id="CAB4154060.1"/>
    </source>
</evidence>
<reference evidence="2" key="1">
    <citation type="submission" date="2020-04" db="EMBL/GenBank/DDBJ databases">
        <authorList>
            <person name="Chiriac C."/>
            <person name="Salcher M."/>
            <person name="Ghai R."/>
            <person name="Kavagutti S V."/>
        </authorList>
    </citation>
    <scope>NUCLEOTIDE SEQUENCE</scope>
</reference>
<organism evidence="2">
    <name type="scientific">uncultured Caudovirales phage</name>
    <dbReference type="NCBI Taxonomy" id="2100421"/>
    <lineage>
        <taxon>Viruses</taxon>
        <taxon>Duplodnaviria</taxon>
        <taxon>Heunggongvirae</taxon>
        <taxon>Uroviricota</taxon>
        <taxon>Caudoviricetes</taxon>
        <taxon>Peduoviridae</taxon>
        <taxon>Maltschvirus</taxon>
        <taxon>Maltschvirus maltsch</taxon>
    </lineage>
</organism>
<keyword evidence="1" id="KW-0175">Coiled coil</keyword>
<accession>A0A6J5NAE9</accession>
<proteinExistence type="predicted"/>
<protein>
    <submittedName>
        <fullName evidence="2">Uncharacterized protein</fullName>
    </submittedName>
</protein>
<evidence type="ECO:0000256" key="1">
    <source>
        <dbReference type="SAM" id="Coils"/>
    </source>
</evidence>